<dbReference type="EMBL" id="JBGBZA010000002">
    <property type="protein sequence ID" value="MEY9316808.1"/>
    <property type="molecule type" value="Genomic_DNA"/>
</dbReference>
<sequence>MAFAWGISMMKPIFRSLPLLFFGIVTAHAVDVVTISEQQMRAQIEQGHCPADLTHVQQTTERTHGCQALCGAASAKLYNCSPGADDFVGYEPECIKEVNRLNELINQYNQHLDNCKAADKRGSRQPASTGSGYTPPATGSGSSRPSSSARQQKTKTDALGGPITESGRVSKGSHNPGQEPKQGGRNCGRSYTQCSENCGKTPNYLTACRAEFASDVARRTTSALYDCMQRVDKRWDASHKPQFDACMDRCLCNSR</sequence>
<name>A0ABV4F056_BRAEL</name>
<feature type="region of interest" description="Disordered" evidence="1">
    <location>
        <begin position="118"/>
        <end position="186"/>
    </location>
</feature>
<evidence type="ECO:0000313" key="3">
    <source>
        <dbReference type="Proteomes" id="UP001565471"/>
    </source>
</evidence>
<reference evidence="2 3" key="1">
    <citation type="submission" date="2024-07" db="EMBL/GenBank/DDBJ databases">
        <title>Genomic Encyclopedia of Type Strains, Phase V (KMG-V): Genome sequencing to study the core and pangenomes of soil and plant-associated prokaryotes.</title>
        <authorList>
            <person name="Whitman W."/>
        </authorList>
    </citation>
    <scope>NUCLEOTIDE SEQUENCE [LARGE SCALE GENOMIC DNA]</scope>
    <source>
        <strain evidence="2 3">USDA 415</strain>
    </source>
</reference>
<evidence type="ECO:0000313" key="2">
    <source>
        <dbReference type="EMBL" id="MEY9316808.1"/>
    </source>
</evidence>
<evidence type="ECO:0000256" key="1">
    <source>
        <dbReference type="SAM" id="MobiDB-lite"/>
    </source>
</evidence>
<protein>
    <recommendedName>
        <fullName evidence="4">Novel toxin 16 domain-containing protein</fullName>
    </recommendedName>
</protein>
<comment type="caution">
    <text evidence="2">The sequence shown here is derived from an EMBL/GenBank/DDBJ whole genome shotgun (WGS) entry which is preliminary data.</text>
</comment>
<feature type="compositionally biased region" description="Low complexity" evidence="1">
    <location>
        <begin position="134"/>
        <end position="150"/>
    </location>
</feature>
<evidence type="ECO:0008006" key="4">
    <source>
        <dbReference type="Google" id="ProtNLM"/>
    </source>
</evidence>
<accession>A0ABV4F056</accession>
<gene>
    <name evidence="2" type="ORF">ABIF29_003607</name>
</gene>
<dbReference type="Proteomes" id="UP001565471">
    <property type="component" value="Unassembled WGS sequence"/>
</dbReference>
<proteinExistence type="predicted"/>
<keyword evidence="3" id="KW-1185">Reference proteome</keyword>
<organism evidence="2 3">
    <name type="scientific">Bradyrhizobium elkanii</name>
    <dbReference type="NCBI Taxonomy" id="29448"/>
    <lineage>
        <taxon>Bacteria</taxon>
        <taxon>Pseudomonadati</taxon>
        <taxon>Pseudomonadota</taxon>
        <taxon>Alphaproteobacteria</taxon>
        <taxon>Hyphomicrobiales</taxon>
        <taxon>Nitrobacteraceae</taxon>
        <taxon>Bradyrhizobium</taxon>
    </lineage>
</organism>